<dbReference type="GO" id="GO:0016020">
    <property type="term" value="C:membrane"/>
    <property type="evidence" value="ECO:0007669"/>
    <property type="project" value="TreeGrafter"/>
</dbReference>
<sequence length="97" mass="11167">FPEWEVKSNFMNNHLYRALSVDAKRSSHPIEVECPDANFISQIFDGLFYSKAAVLRMLAEYVDEEQFLKGVSVYLMNHLYGNSVTRDRWDGISAETG</sequence>
<comment type="caution">
    <text evidence="2">The sequence shown here is derived from an EMBL/GenBank/DDBJ whole genome shotgun (WGS) entry which is preliminary data.</text>
</comment>
<feature type="non-terminal residue" evidence="2">
    <location>
        <position position="97"/>
    </location>
</feature>
<dbReference type="PANTHER" id="PTHR11533:SF174">
    <property type="entry name" value="PUROMYCIN-SENSITIVE AMINOPEPTIDASE-RELATED"/>
    <property type="match status" value="1"/>
</dbReference>
<dbReference type="GO" id="GO:0008270">
    <property type="term" value="F:zinc ion binding"/>
    <property type="evidence" value="ECO:0007669"/>
    <property type="project" value="InterPro"/>
</dbReference>
<dbReference type="Gene3D" id="1.10.390.10">
    <property type="entry name" value="Neutral Protease Domain 2"/>
    <property type="match status" value="1"/>
</dbReference>
<accession>A0AAD7MIY4</accession>
<name>A0AAD7MIY4_9AGAR</name>
<dbReference type="GO" id="GO:0042277">
    <property type="term" value="F:peptide binding"/>
    <property type="evidence" value="ECO:0007669"/>
    <property type="project" value="TreeGrafter"/>
</dbReference>
<protein>
    <recommendedName>
        <fullName evidence="1">Peptidase M1 membrane alanine aminopeptidase domain-containing protein</fullName>
    </recommendedName>
</protein>
<dbReference type="AlphaFoldDB" id="A0AAD7MIY4"/>
<dbReference type="InterPro" id="IPR014782">
    <property type="entry name" value="Peptidase_M1_dom"/>
</dbReference>
<reference evidence="2" key="1">
    <citation type="submission" date="2023-03" db="EMBL/GenBank/DDBJ databases">
        <title>Massive genome expansion in bonnet fungi (Mycena s.s.) driven by repeated elements and novel gene families across ecological guilds.</title>
        <authorList>
            <consortium name="Lawrence Berkeley National Laboratory"/>
            <person name="Harder C.B."/>
            <person name="Miyauchi S."/>
            <person name="Viragh M."/>
            <person name="Kuo A."/>
            <person name="Thoen E."/>
            <person name="Andreopoulos B."/>
            <person name="Lu D."/>
            <person name="Skrede I."/>
            <person name="Drula E."/>
            <person name="Henrissat B."/>
            <person name="Morin E."/>
            <person name="Kohler A."/>
            <person name="Barry K."/>
            <person name="LaButti K."/>
            <person name="Morin E."/>
            <person name="Salamov A."/>
            <person name="Lipzen A."/>
            <person name="Mereny Z."/>
            <person name="Hegedus B."/>
            <person name="Baldrian P."/>
            <person name="Stursova M."/>
            <person name="Weitz H."/>
            <person name="Taylor A."/>
            <person name="Grigoriev I.V."/>
            <person name="Nagy L.G."/>
            <person name="Martin F."/>
            <person name="Kauserud H."/>
        </authorList>
    </citation>
    <scope>NUCLEOTIDE SEQUENCE</scope>
    <source>
        <strain evidence="2">CBHHK182m</strain>
    </source>
</reference>
<dbReference type="GO" id="GO:0070006">
    <property type="term" value="F:metalloaminopeptidase activity"/>
    <property type="evidence" value="ECO:0007669"/>
    <property type="project" value="TreeGrafter"/>
</dbReference>
<dbReference type="Proteomes" id="UP001215598">
    <property type="component" value="Unassembled WGS sequence"/>
</dbReference>
<proteinExistence type="predicted"/>
<organism evidence="2 3">
    <name type="scientific">Mycena metata</name>
    <dbReference type="NCBI Taxonomy" id="1033252"/>
    <lineage>
        <taxon>Eukaryota</taxon>
        <taxon>Fungi</taxon>
        <taxon>Dikarya</taxon>
        <taxon>Basidiomycota</taxon>
        <taxon>Agaricomycotina</taxon>
        <taxon>Agaricomycetes</taxon>
        <taxon>Agaricomycetidae</taxon>
        <taxon>Agaricales</taxon>
        <taxon>Marasmiineae</taxon>
        <taxon>Mycenaceae</taxon>
        <taxon>Mycena</taxon>
    </lineage>
</organism>
<keyword evidence="3" id="KW-1185">Reference proteome</keyword>
<dbReference type="GO" id="GO:0006508">
    <property type="term" value="P:proteolysis"/>
    <property type="evidence" value="ECO:0007669"/>
    <property type="project" value="TreeGrafter"/>
</dbReference>
<gene>
    <name evidence="2" type="ORF">B0H16DRAFT_1253912</name>
</gene>
<dbReference type="GO" id="GO:0043171">
    <property type="term" value="P:peptide catabolic process"/>
    <property type="evidence" value="ECO:0007669"/>
    <property type="project" value="TreeGrafter"/>
</dbReference>
<dbReference type="GO" id="GO:0005737">
    <property type="term" value="C:cytoplasm"/>
    <property type="evidence" value="ECO:0007669"/>
    <property type="project" value="TreeGrafter"/>
</dbReference>
<dbReference type="InterPro" id="IPR027268">
    <property type="entry name" value="Peptidase_M4/M1_CTD_sf"/>
</dbReference>
<feature type="domain" description="Peptidase M1 membrane alanine aminopeptidase" evidence="1">
    <location>
        <begin position="2"/>
        <end position="95"/>
    </location>
</feature>
<dbReference type="GO" id="GO:0005615">
    <property type="term" value="C:extracellular space"/>
    <property type="evidence" value="ECO:0007669"/>
    <property type="project" value="TreeGrafter"/>
</dbReference>
<dbReference type="SUPFAM" id="SSF55486">
    <property type="entry name" value="Metalloproteases ('zincins'), catalytic domain"/>
    <property type="match status" value="1"/>
</dbReference>
<evidence type="ECO:0000313" key="2">
    <source>
        <dbReference type="EMBL" id="KAJ7718526.1"/>
    </source>
</evidence>
<feature type="non-terminal residue" evidence="2">
    <location>
        <position position="1"/>
    </location>
</feature>
<dbReference type="PANTHER" id="PTHR11533">
    <property type="entry name" value="PROTEASE M1 ZINC METALLOPROTEASE"/>
    <property type="match status" value="1"/>
</dbReference>
<evidence type="ECO:0000313" key="3">
    <source>
        <dbReference type="Proteomes" id="UP001215598"/>
    </source>
</evidence>
<dbReference type="EMBL" id="JARKIB010000264">
    <property type="protein sequence ID" value="KAJ7718526.1"/>
    <property type="molecule type" value="Genomic_DNA"/>
</dbReference>
<evidence type="ECO:0000259" key="1">
    <source>
        <dbReference type="Pfam" id="PF01433"/>
    </source>
</evidence>
<dbReference type="Pfam" id="PF01433">
    <property type="entry name" value="Peptidase_M1"/>
    <property type="match status" value="1"/>
</dbReference>
<dbReference type="InterPro" id="IPR050344">
    <property type="entry name" value="Peptidase_M1_aminopeptidases"/>
</dbReference>